<dbReference type="RefSeq" id="WP_168917519.1">
    <property type="nucleotide sequence ID" value="NZ_CP050804.1"/>
</dbReference>
<evidence type="ECO:0000256" key="2">
    <source>
        <dbReference type="ARBA" id="ARBA00022741"/>
    </source>
</evidence>
<dbReference type="Proteomes" id="UP000502298">
    <property type="component" value="Chromosome"/>
</dbReference>
<evidence type="ECO:0000256" key="3">
    <source>
        <dbReference type="ARBA" id="ARBA00022840"/>
    </source>
</evidence>
<evidence type="ECO:0000313" key="5">
    <source>
        <dbReference type="EMBL" id="QJC21579.1"/>
    </source>
</evidence>
<dbReference type="GO" id="GO:0022857">
    <property type="term" value="F:transmembrane transporter activity"/>
    <property type="evidence" value="ECO:0007669"/>
    <property type="project" value="TreeGrafter"/>
</dbReference>
<dbReference type="CDD" id="cd03255">
    <property type="entry name" value="ABC_MJ0796_LolCDE_FtsE"/>
    <property type="match status" value="1"/>
</dbReference>
<keyword evidence="1" id="KW-0813">Transport</keyword>
<gene>
    <name evidence="5" type="ORF">HC352_03015</name>
</gene>
<dbReference type="PROSITE" id="PS00211">
    <property type="entry name" value="ABC_TRANSPORTER_1"/>
    <property type="match status" value="1"/>
</dbReference>
<dbReference type="KEGG" id="arca:HC352_03015"/>
<keyword evidence="2" id="KW-0547">Nucleotide-binding</keyword>
<dbReference type="GO" id="GO:0016887">
    <property type="term" value="F:ATP hydrolysis activity"/>
    <property type="evidence" value="ECO:0007669"/>
    <property type="project" value="InterPro"/>
</dbReference>
<organism evidence="5 6">
    <name type="scientific">Arcanobacterium buesumense</name>
    <dbReference type="NCBI Taxonomy" id="2722751"/>
    <lineage>
        <taxon>Bacteria</taxon>
        <taxon>Bacillati</taxon>
        <taxon>Actinomycetota</taxon>
        <taxon>Actinomycetes</taxon>
        <taxon>Actinomycetales</taxon>
        <taxon>Actinomycetaceae</taxon>
        <taxon>Arcanobacterium</taxon>
    </lineage>
</organism>
<dbReference type="GO" id="GO:0005886">
    <property type="term" value="C:plasma membrane"/>
    <property type="evidence" value="ECO:0007669"/>
    <property type="project" value="TreeGrafter"/>
</dbReference>
<accession>A0A6H2EKV8</accession>
<dbReference type="GO" id="GO:0005524">
    <property type="term" value="F:ATP binding"/>
    <property type="evidence" value="ECO:0007669"/>
    <property type="project" value="UniProtKB-KW"/>
</dbReference>
<dbReference type="Pfam" id="PF00005">
    <property type="entry name" value="ABC_tran"/>
    <property type="match status" value="1"/>
</dbReference>
<keyword evidence="3 5" id="KW-0067">ATP-binding</keyword>
<keyword evidence="6" id="KW-1185">Reference proteome</keyword>
<dbReference type="PROSITE" id="PS50893">
    <property type="entry name" value="ABC_TRANSPORTER_2"/>
    <property type="match status" value="1"/>
</dbReference>
<dbReference type="PANTHER" id="PTHR24220:SF86">
    <property type="entry name" value="ABC TRANSPORTER ABCH.1"/>
    <property type="match status" value="1"/>
</dbReference>
<feature type="domain" description="ABC transporter" evidence="4">
    <location>
        <begin position="4"/>
        <end position="221"/>
    </location>
</feature>
<dbReference type="AlphaFoldDB" id="A0A6H2EKV8"/>
<dbReference type="InterPro" id="IPR003593">
    <property type="entry name" value="AAA+_ATPase"/>
</dbReference>
<evidence type="ECO:0000256" key="1">
    <source>
        <dbReference type="ARBA" id="ARBA00022448"/>
    </source>
</evidence>
<evidence type="ECO:0000313" key="6">
    <source>
        <dbReference type="Proteomes" id="UP000502298"/>
    </source>
</evidence>
<proteinExistence type="predicted"/>
<dbReference type="InterPro" id="IPR027417">
    <property type="entry name" value="P-loop_NTPase"/>
</dbReference>
<dbReference type="InterPro" id="IPR017871">
    <property type="entry name" value="ABC_transporter-like_CS"/>
</dbReference>
<dbReference type="PANTHER" id="PTHR24220">
    <property type="entry name" value="IMPORT ATP-BINDING PROTEIN"/>
    <property type="match status" value="1"/>
</dbReference>
<evidence type="ECO:0000259" key="4">
    <source>
        <dbReference type="PROSITE" id="PS50893"/>
    </source>
</evidence>
<dbReference type="InterPro" id="IPR017911">
    <property type="entry name" value="MacB-like_ATP-bd"/>
</dbReference>
<name>A0A6H2EKV8_9ACTO</name>
<dbReference type="FunFam" id="3.40.50.300:FF:000032">
    <property type="entry name" value="Export ABC transporter ATP-binding protein"/>
    <property type="match status" value="1"/>
</dbReference>
<dbReference type="InterPro" id="IPR003439">
    <property type="entry name" value="ABC_transporter-like_ATP-bd"/>
</dbReference>
<dbReference type="SMART" id="SM00382">
    <property type="entry name" value="AAA"/>
    <property type="match status" value="1"/>
</dbReference>
<reference evidence="5 6" key="1">
    <citation type="submission" date="2020-03" db="EMBL/GenBank/DDBJ databases">
        <title>Complete genome of Arcanobacterium buesumensis sp. nov. strain 2701.</title>
        <authorList>
            <person name="Borowiak M."/>
            <person name="Alssahen M."/>
            <person name="Laemmler C."/>
            <person name="Malorny B."/>
            <person name="Hassan A."/>
            <person name="Prenger-Berninghoff E."/>
            <person name="Ploetz M."/>
            <person name="Abdulmawjood A."/>
        </authorList>
    </citation>
    <scope>NUCLEOTIDE SEQUENCE [LARGE SCALE GENOMIC DNA]</scope>
    <source>
        <strain evidence="5 6">2701</strain>
    </source>
</reference>
<dbReference type="Gene3D" id="3.40.50.300">
    <property type="entry name" value="P-loop containing nucleotide triphosphate hydrolases"/>
    <property type="match status" value="1"/>
</dbReference>
<dbReference type="EMBL" id="CP050804">
    <property type="protein sequence ID" value="QJC21579.1"/>
    <property type="molecule type" value="Genomic_DNA"/>
</dbReference>
<protein>
    <submittedName>
        <fullName evidence="5">ABC transporter ATP-binding protein</fullName>
    </submittedName>
</protein>
<dbReference type="SUPFAM" id="SSF52540">
    <property type="entry name" value="P-loop containing nucleoside triphosphate hydrolases"/>
    <property type="match status" value="1"/>
</dbReference>
<sequence length="221" mass="24259">MSVLKLRNIRKTYDVKPPVPVLHGVDLDVEAGERVAIVGYSGAGKSTLLNIMGLLDEATSGEYELDGHLTTKLSARKRDRLRAEVLGFVFQDYHVLGHRTVRENLDIKLAISGIDPAQRETVVDEALANVGLTERKNSLSRLLSGGEKQRLAIARAIITHPRVLLADEPTGNLDSVNAKTVLDLFDQQAANGVAVVVITHDDRLASWAQRVLHLKDGKIYE</sequence>
<dbReference type="InterPro" id="IPR015854">
    <property type="entry name" value="ABC_transpr_LolD-like"/>
</dbReference>
<dbReference type="GO" id="GO:0098796">
    <property type="term" value="C:membrane protein complex"/>
    <property type="evidence" value="ECO:0007669"/>
    <property type="project" value="UniProtKB-ARBA"/>
</dbReference>